<keyword evidence="4 8" id="KW-0436">Ligase</keyword>
<dbReference type="RefSeq" id="WP_054844913.1">
    <property type="nucleotide sequence ID" value="NZ_AP018929.1"/>
</dbReference>
<dbReference type="Gene3D" id="3.30.930.10">
    <property type="entry name" value="Bira Bifunctional Protein, Domain 2"/>
    <property type="match status" value="1"/>
</dbReference>
<comment type="catalytic activity">
    <reaction evidence="3 4">
        <text>tRNA(His) + L-histidine + ATP = L-histidyl-tRNA(His) + AMP + diphosphate + H(+)</text>
        <dbReference type="Rhea" id="RHEA:17313"/>
        <dbReference type="Rhea" id="RHEA-COMP:9665"/>
        <dbReference type="Rhea" id="RHEA-COMP:9689"/>
        <dbReference type="ChEBI" id="CHEBI:15378"/>
        <dbReference type="ChEBI" id="CHEBI:30616"/>
        <dbReference type="ChEBI" id="CHEBI:33019"/>
        <dbReference type="ChEBI" id="CHEBI:57595"/>
        <dbReference type="ChEBI" id="CHEBI:78442"/>
        <dbReference type="ChEBI" id="CHEBI:78527"/>
        <dbReference type="ChEBI" id="CHEBI:456215"/>
        <dbReference type="EC" id="6.1.1.21"/>
    </reaction>
</comment>
<evidence type="ECO:0000256" key="5">
    <source>
        <dbReference type="PIRSR" id="PIRSR001549-1"/>
    </source>
</evidence>
<evidence type="ECO:0000313" key="7">
    <source>
        <dbReference type="EMBL" id="BBG24454.1"/>
    </source>
</evidence>
<proteinExistence type="inferred from homology"/>
<dbReference type="PANTHER" id="PTHR43707">
    <property type="entry name" value="HISTIDYL-TRNA SYNTHETASE"/>
    <property type="match status" value="1"/>
</dbReference>
<dbReference type="CDD" id="cd00773">
    <property type="entry name" value="HisRS-like_core"/>
    <property type="match status" value="1"/>
</dbReference>
<dbReference type="PANTHER" id="PTHR43707:SF1">
    <property type="entry name" value="HISTIDINE--TRNA LIGASE, MITOCHONDRIAL-RELATED"/>
    <property type="match status" value="1"/>
</dbReference>
<evidence type="ECO:0000256" key="3">
    <source>
        <dbReference type="ARBA" id="ARBA00047639"/>
    </source>
</evidence>
<keyword evidence="4" id="KW-0067">ATP-binding</keyword>
<reference evidence="10" key="1">
    <citation type="submission" date="2018-09" db="EMBL/GenBank/DDBJ databases">
        <title>Complete Genome Sequencing of Sulfolobus sp. JCM 16834.</title>
        <authorList>
            <person name="Kato S."/>
            <person name="Itoh T."/>
            <person name="Ohkuma M."/>
        </authorList>
    </citation>
    <scope>NUCLEOTIDE SEQUENCE [LARGE SCALE GENOMIC DNA]</scope>
    <source>
        <strain evidence="10">IC-007</strain>
    </source>
</reference>
<reference evidence="8 9" key="2">
    <citation type="journal article" date="2020" name="Int. J. Syst. Evol. Microbiol.">
        <title>Sulfuracidifex tepidarius gen. nov., sp. nov. and transfer of Sulfolobus metallicus Huber and Stetter 1992 to the genus Sulfuracidifex as Sulfuracidifex metallicus comb. nov.</title>
        <authorList>
            <person name="Itoh T."/>
            <person name="Miura T."/>
            <person name="Sakai H.D."/>
            <person name="Kato S."/>
            <person name="Ohkuma M."/>
            <person name="Takashina T."/>
        </authorList>
    </citation>
    <scope>NUCLEOTIDE SEQUENCE</scope>
    <source>
        <strain evidence="7 9">IC-006</strain>
        <strain evidence="8">IC-007</strain>
    </source>
</reference>
<dbReference type="SUPFAM" id="SSF55681">
    <property type="entry name" value="Class II aaRS and biotin synthetases"/>
    <property type="match status" value="1"/>
</dbReference>
<evidence type="ECO:0000313" key="9">
    <source>
        <dbReference type="Proteomes" id="UP000322983"/>
    </source>
</evidence>
<dbReference type="InterPro" id="IPR036621">
    <property type="entry name" value="Anticodon-bd_dom_sf"/>
</dbReference>
<feature type="binding site" evidence="5">
    <location>
        <position position="123"/>
    </location>
    <ligand>
        <name>L-histidine</name>
        <dbReference type="ChEBI" id="CHEBI:57595"/>
    </ligand>
</feature>
<keyword evidence="2 4" id="KW-0547">Nucleotide-binding</keyword>
<feature type="binding site" evidence="5">
    <location>
        <position position="267"/>
    </location>
    <ligand>
        <name>L-histidine</name>
        <dbReference type="ChEBI" id="CHEBI:57595"/>
    </ligand>
</feature>
<dbReference type="InterPro" id="IPR006195">
    <property type="entry name" value="aa-tRNA-synth_II"/>
</dbReference>
<dbReference type="InterPro" id="IPR004516">
    <property type="entry name" value="HisRS/HisZ"/>
</dbReference>
<dbReference type="GO" id="GO:0006427">
    <property type="term" value="P:histidyl-tRNA aminoacylation"/>
    <property type="evidence" value="ECO:0007669"/>
    <property type="project" value="UniProtKB-UniRule"/>
</dbReference>
<dbReference type="KEGG" id="step:IC006_1773"/>
<dbReference type="STRING" id="1294262.GCA_001316085_00241"/>
<feature type="domain" description="Aminoacyl-transfer RNA synthetases class-II family profile" evidence="6">
    <location>
        <begin position="24"/>
        <end position="321"/>
    </location>
</feature>
<evidence type="ECO:0000256" key="4">
    <source>
        <dbReference type="HAMAP-Rule" id="MF_00127"/>
    </source>
</evidence>
<gene>
    <name evidence="4" type="primary">hisS</name>
    <name evidence="7" type="ORF">IC006_1773</name>
    <name evidence="8" type="ORF">IC007_1751</name>
</gene>
<dbReference type="NCBIfam" id="TIGR00442">
    <property type="entry name" value="hisS"/>
    <property type="match status" value="1"/>
</dbReference>
<feature type="binding site" evidence="5">
    <location>
        <begin position="271"/>
        <end position="272"/>
    </location>
    <ligand>
        <name>L-histidine</name>
        <dbReference type="ChEBI" id="CHEBI:57595"/>
    </ligand>
</feature>
<dbReference type="GO" id="GO:0005524">
    <property type="term" value="F:ATP binding"/>
    <property type="evidence" value="ECO:0007669"/>
    <property type="project" value="UniProtKB-UniRule"/>
</dbReference>
<evidence type="ECO:0000313" key="8">
    <source>
        <dbReference type="EMBL" id="BBG27212.1"/>
    </source>
</evidence>
<dbReference type="GeneID" id="41718090"/>
<dbReference type="Proteomes" id="UP000325030">
    <property type="component" value="Chromosome"/>
</dbReference>
<comment type="subcellular location">
    <subcellularLocation>
        <location evidence="4">Cytoplasm</location>
    </subcellularLocation>
</comment>
<dbReference type="PROSITE" id="PS50862">
    <property type="entry name" value="AA_TRNA_LIGASE_II"/>
    <property type="match status" value="1"/>
</dbReference>
<keyword evidence="4" id="KW-0030">Aminoacyl-tRNA synthetase</keyword>
<feature type="binding site" evidence="5">
    <location>
        <begin position="79"/>
        <end position="81"/>
    </location>
    <ligand>
        <name>L-histidine</name>
        <dbReference type="ChEBI" id="CHEBI:57595"/>
    </ligand>
</feature>
<keyword evidence="4" id="KW-0648">Protein biosynthesis</keyword>
<dbReference type="Gene3D" id="3.40.50.800">
    <property type="entry name" value="Anticodon-binding domain"/>
    <property type="match status" value="1"/>
</dbReference>
<dbReference type="EMBL" id="AP018929">
    <property type="protein sequence ID" value="BBG24454.1"/>
    <property type="molecule type" value="Genomic_DNA"/>
</dbReference>
<dbReference type="OrthoDB" id="8659at2157"/>
<evidence type="ECO:0000256" key="2">
    <source>
        <dbReference type="ARBA" id="ARBA00022741"/>
    </source>
</evidence>
<dbReference type="EMBL" id="AP018930">
    <property type="protein sequence ID" value="BBG27212.1"/>
    <property type="molecule type" value="Genomic_DNA"/>
</dbReference>
<evidence type="ECO:0000256" key="1">
    <source>
        <dbReference type="ARBA" id="ARBA00008226"/>
    </source>
</evidence>
<protein>
    <recommendedName>
        <fullName evidence="4">Histidine--tRNA ligase</fullName>
        <ecNumber evidence="4">6.1.1.21</ecNumber>
    </recommendedName>
    <alternativeName>
        <fullName evidence="4">Histidyl-tRNA synthetase</fullName>
        <shortName evidence="4">HisRS</shortName>
    </alternativeName>
</protein>
<evidence type="ECO:0000313" key="10">
    <source>
        <dbReference type="Proteomes" id="UP000325030"/>
    </source>
</evidence>
<comment type="similarity">
    <text evidence="1 4">Belongs to the class-II aminoacyl-tRNA synthetase family.</text>
</comment>
<dbReference type="InterPro" id="IPR004154">
    <property type="entry name" value="Anticodon-bd"/>
</dbReference>
<dbReference type="SUPFAM" id="SSF52954">
    <property type="entry name" value="Class II aaRS ABD-related"/>
    <property type="match status" value="1"/>
</dbReference>
<dbReference type="Pfam" id="PF13393">
    <property type="entry name" value="tRNA-synt_His"/>
    <property type="match status" value="1"/>
</dbReference>
<dbReference type="InterPro" id="IPR015807">
    <property type="entry name" value="His-tRNA-ligase"/>
</dbReference>
<accession>A0A510E3W5</accession>
<dbReference type="PIRSF" id="PIRSF001549">
    <property type="entry name" value="His-tRNA_synth"/>
    <property type="match status" value="1"/>
</dbReference>
<dbReference type="GO" id="GO:0005737">
    <property type="term" value="C:cytoplasm"/>
    <property type="evidence" value="ECO:0007669"/>
    <property type="project" value="UniProtKB-SubCell"/>
</dbReference>
<dbReference type="Pfam" id="PF03129">
    <property type="entry name" value="HGTP_anticodon"/>
    <property type="match status" value="1"/>
</dbReference>
<dbReference type="HAMAP" id="MF_00127">
    <property type="entry name" value="His_tRNA_synth"/>
    <property type="match status" value="1"/>
</dbReference>
<evidence type="ECO:0000259" key="6">
    <source>
        <dbReference type="PROSITE" id="PS50862"/>
    </source>
</evidence>
<feature type="binding site" evidence="5">
    <location>
        <position position="109"/>
    </location>
    <ligand>
        <name>L-histidine</name>
        <dbReference type="ChEBI" id="CHEBI:57595"/>
    </ligand>
</feature>
<dbReference type="EC" id="6.1.1.21" evidence="4"/>
<dbReference type="AlphaFoldDB" id="A0A510E3W5"/>
<keyword evidence="9" id="KW-1185">Reference proteome</keyword>
<organism evidence="8 10">
    <name type="scientific">Sulfuracidifex tepidarius</name>
    <dbReference type="NCBI Taxonomy" id="1294262"/>
    <lineage>
        <taxon>Archaea</taxon>
        <taxon>Thermoproteota</taxon>
        <taxon>Thermoprotei</taxon>
        <taxon>Sulfolobales</taxon>
        <taxon>Sulfolobaceae</taxon>
        <taxon>Sulfuracidifex</taxon>
    </lineage>
</organism>
<name>A0A510E3W5_9CREN</name>
<dbReference type="InterPro" id="IPR045864">
    <property type="entry name" value="aa-tRNA-synth_II/BPL/LPL"/>
</dbReference>
<dbReference type="Proteomes" id="UP000322983">
    <property type="component" value="Chromosome"/>
</dbReference>
<keyword evidence="4" id="KW-0963">Cytoplasm</keyword>
<dbReference type="GO" id="GO:0004821">
    <property type="term" value="F:histidine-tRNA ligase activity"/>
    <property type="evidence" value="ECO:0007669"/>
    <property type="project" value="UniProtKB-UniRule"/>
</dbReference>
<sequence length="424" mass="48562">MIKTEPVRGMKDYVGNEAKEIVYLENFFREVMESANYTEVISPVIEDFSLFSIKGGEELRKTMYTFKDKADRELTLRPEITPAIARVYLDRLQSLPKPVKLYYIGTVYRYDEPQYGRYREFRQAGVEVLGAEGSYADILVINDLYNFYDKIGMNKIISINLNNIRLIRRILESMEVPEEAQEHILHLIDKGFLDDALKEINKSASKYKENADIIFDILSAGEISESKLEEMVKTYHQFSDDFSYLSSIYSNCKSLGIPVKLNMGLVRGLAYYTGIIFEVKSPDVTFSIAGGGRYDKLIELYGGSKTPAVGFAVGIERTILAGRNYIKIPEKPKIIIFNINNKSFEFSIKIASLLRKENYIVDIDIKGLTLTKAIPFYIEQGFNFMIIIGEKELQENKVTIRDLAKKTQSTIDVTRLIEVLKQML</sequence>
<feature type="binding site" evidence="5">
    <location>
        <position position="127"/>
    </location>
    <ligand>
        <name>L-histidine</name>
        <dbReference type="ChEBI" id="CHEBI:57595"/>
    </ligand>
</feature>
<accession>A0A510DW91</accession>
<dbReference type="InterPro" id="IPR041715">
    <property type="entry name" value="HisRS-like_core"/>
</dbReference>